<dbReference type="Proteomes" id="UP000054321">
    <property type="component" value="Unassembled WGS sequence"/>
</dbReference>
<dbReference type="EMBL" id="KN832870">
    <property type="protein sequence ID" value="KIN09036.1"/>
    <property type="molecule type" value="Genomic_DNA"/>
</dbReference>
<organism evidence="2 3">
    <name type="scientific">Oidiodendron maius (strain Zn)</name>
    <dbReference type="NCBI Taxonomy" id="913774"/>
    <lineage>
        <taxon>Eukaryota</taxon>
        <taxon>Fungi</taxon>
        <taxon>Dikarya</taxon>
        <taxon>Ascomycota</taxon>
        <taxon>Pezizomycotina</taxon>
        <taxon>Leotiomycetes</taxon>
        <taxon>Leotiomycetes incertae sedis</taxon>
        <taxon>Myxotrichaceae</taxon>
        <taxon>Oidiodendron</taxon>
    </lineage>
</organism>
<feature type="compositionally biased region" description="Acidic residues" evidence="1">
    <location>
        <begin position="229"/>
        <end position="239"/>
    </location>
</feature>
<feature type="region of interest" description="Disordered" evidence="1">
    <location>
        <begin position="1"/>
        <end position="33"/>
    </location>
</feature>
<sequence>MLLGSKGLDEYIQPKDTSDPSDPEPKESKKKEIEQRMARMTCGISIRGSIHEGPAAVIKGIKDPAEMIYLLDKRYTSTGWNLKLKYLTEYRTLRVDHYDSIGAFVDQFKLSKSKLEAVGLKEPDEVYTIDFITLLDMHYPVWADRQRSNARSTPPTLPNLVSDILDESRKADQPMTALYIGKPAKGRKGRGVVKKCGYCSKQGYDIDNCWEKHPEQRPARAAPRGQRQDEDDDPATLSV</sequence>
<dbReference type="InParanoid" id="A0A0C3HLC6"/>
<evidence type="ECO:0000313" key="3">
    <source>
        <dbReference type="Proteomes" id="UP000054321"/>
    </source>
</evidence>
<feature type="compositionally biased region" description="Basic and acidic residues" evidence="1">
    <location>
        <begin position="7"/>
        <end position="33"/>
    </location>
</feature>
<evidence type="ECO:0000313" key="2">
    <source>
        <dbReference type="EMBL" id="KIN09036.1"/>
    </source>
</evidence>
<gene>
    <name evidence="2" type="ORF">OIDMADRAFT_175634</name>
</gene>
<dbReference type="AlphaFoldDB" id="A0A0C3HLC6"/>
<reference evidence="2 3" key="1">
    <citation type="submission" date="2014-04" db="EMBL/GenBank/DDBJ databases">
        <authorList>
            <consortium name="DOE Joint Genome Institute"/>
            <person name="Kuo A."/>
            <person name="Martino E."/>
            <person name="Perotto S."/>
            <person name="Kohler A."/>
            <person name="Nagy L.G."/>
            <person name="Floudas D."/>
            <person name="Copeland A."/>
            <person name="Barry K.W."/>
            <person name="Cichocki N."/>
            <person name="Veneault-Fourrey C."/>
            <person name="LaButti K."/>
            <person name="Lindquist E.A."/>
            <person name="Lipzen A."/>
            <person name="Lundell T."/>
            <person name="Morin E."/>
            <person name="Murat C."/>
            <person name="Sun H."/>
            <person name="Tunlid A."/>
            <person name="Henrissat B."/>
            <person name="Grigoriev I.V."/>
            <person name="Hibbett D.S."/>
            <person name="Martin F."/>
            <person name="Nordberg H.P."/>
            <person name="Cantor M.N."/>
            <person name="Hua S.X."/>
        </authorList>
    </citation>
    <scope>NUCLEOTIDE SEQUENCE [LARGE SCALE GENOMIC DNA]</scope>
    <source>
        <strain evidence="2 3">Zn</strain>
    </source>
</reference>
<reference evidence="3" key="2">
    <citation type="submission" date="2015-01" db="EMBL/GenBank/DDBJ databases">
        <title>Evolutionary Origins and Diversification of the Mycorrhizal Mutualists.</title>
        <authorList>
            <consortium name="DOE Joint Genome Institute"/>
            <consortium name="Mycorrhizal Genomics Consortium"/>
            <person name="Kohler A."/>
            <person name="Kuo A."/>
            <person name="Nagy L.G."/>
            <person name="Floudas D."/>
            <person name="Copeland A."/>
            <person name="Barry K.W."/>
            <person name="Cichocki N."/>
            <person name="Veneault-Fourrey C."/>
            <person name="LaButti K."/>
            <person name="Lindquist E.A."/>
            <person name="Lipzen A."/>
            <person name="Lundell T."/>
            <person name="Morin E."/>
            <person name="Murat C."/>
            <person name="Riley R."/>
            <person name="Ohm R."/>
            <person name="Sun H."/>
            <person name="Tunlid A."/>
            <person name="Henrissat B."/>
            <person name="Grigoriev I.V."/>
            <person name="Hibbett D.S."/>
            <person name="Martin F."/>
        </authorList>
    </citation>
    <scope>NUCLEOTIDE SEQUENCE [LARGE SCALE GENOMIC DNA]</scope>
    <source>
        <strain evidence="3">Zn</strain>
    </source>
</reference>
<dbReference type="HOGENOM" id="CLU_1161450_0_0_1"/>
<protein>
    <submittedName>
        <fullName evidence="2">Uncharacterized protein</fullName>
    </submittedName>
</protein>
<feature type="compositionally biased region" description="Basic and acidic residues" evidence="1">
    <location>
        <begin position="209"/>
        <end position="218"/>
    </location>
</feature>
<proteinExistence type="predicted"/>
<evidence type="ECO:0000256" key="1">
    <source>
        <dbReference type="SAM" id="MobiDB-lite"/>
    </source>
</evidence>
<accession>A0A0C3HLC6</accession>
<feature type="region of interest" description="Disordered" evidence="1">
    <location>
        <begin position="202"/>
        <end position="239"/>
    </location>
</feature>
<keyword evidence="3" id="KW-1185">Reference proteome</keyword>
<name>A0A0C3HLC6_OIDMZ</name>